<feature type="chain" id="PRO_5002433533" evidence="1">
    <location>
        <begin position="17"/>
        <end position="50"/>
    </location>
</feature>
<sequence length="50" mass="5508">MRWVVALIAFVMSLQSVFVMSLQAGFCDVTAVRFKRGMWSGGSPPGSERL</sequence>
<dbReference type="EMBL" id="GBXM01035329">
    <property type="protein sequence ID" value="JAH73248.1"/>
    <property type="molecule type" value="Transcribed_RNA"/>
</dbReference>
<reference evidence="2" key="1">
    <citation type="submission" date="2014-11" db="EMBL/GenBank/DDBJ databases">
        <authorList>
            <person name="Amaro Gonzalez C."/>
        </authorList>
    </citation>
    <scope>NUCLEOTIDE SEQUENCE</scope>
</reference>
<reference evidence="2" key="2">
    <citation type="journal article" date="2015" name="Fish Shellfish Immunol.">
        <title>Early steps in the European eel (Anguilla anguilla)-Vibrio vulnificus interaction in the gills: Role of the RtxA13 toxin.</title>
        <authorList>
            <person name="Callol A."/>
            <person name="Pajuelo D."/>
            <person name="Ebbesson L."/>
            <person name="Teles M."/>
            <person name="MacKenzie S."/>
            <person name="Amaro C."/>
        </authorList>
    </citation>
    <scope>NUCLEOTIDE SEQUENCE</scope>
</reference>
<keyword evidence="1" id="KW-0732">Signal</keyword>
<organism evidence="2">
    <name type="scientific">Anguilla anguilla</name>
    <name type="common">European freshwater eel</name>
    <name type="synonym">Muraena anguilla</name>
    <dbReference type="NCBI Taxonomy" id="7936"/>
    <lineage>
        <taxon>Eukaryota</taxon>
        <taxon>Metazoa</taxon>
        <taxon>Chordata</taxon>
        <taxon>Craniata</taxon>
        <taxon>Vertebrata</taxon>
        <taxon>Euteleostomi</taxon>
        <taxon>Actinopterygii</taxon>
        <taxon>Neopterygii</taxon>
        <taxon>Teleostei</taxon>
        <taxon>Anguilliformes</taxon>
        <taxon>Anguillidae</taxon>
        <taxon>Anguilla</taxon>
    </lineage>
</organism>
<evidence type="ECO:0000256" key="1">
    <source>
        <dbReference type="SAM" id="SignalP"/>
    </source>
</evidence>
<accession>A0A0E9V7R8</accession>
<proteinExistence type="predicted"/>
<dbReference type="AlphaFoldDB" id="A0A0E9V7R8"/>
<protein>
    <submittedName>
        <fullName evidence="2">Uncharacterized protein</fullName>
    </submittedName>
</protein>
<feature type="signal peptide" evidence="1">
    <location>
        <begin position="1"/>
        <end position="16"/>
    </location>
</feature>
<evidence type="ECO:0000313" key="2">
    <source>
        <dbReference type="EMBL" id="JAH73248.1"/>
    </source>
</evidence>
<name>A0A0E9V7R8_ANGAN</name>